<dbReference type="Proteomes" id="UP000656244">
    <property type="component" value="Unassembled WGS sequence"/>
</dbReference>
<dbReference type="AlphaFoldDB" id="A0A923HBE7"/>
<keyword evidence="3" id="KW-1185">Reference proteome</keyword>
<keyword evidence="2" id="KW-0378">Hydrolase</keyword>
<evidence type="ECO:0000313" key="3">
    <source>
        <dbReference type="Proteomes" id="UP000656244"/>
    </source>
</evidence>
<dbReference type="PANTHER" id="PTHR46825">
    <property type="entry name" value="D-ALANYL-D-ALANINE-CARBOXYPEPTIDASE/ENDOPEPTIDASE AMPH"/>
    <property type="match status" value="1"/>
</dbReference>
<comment type="caution">
    <text evidence="2">The sequence shown here is derived from an EMBL/GenBank/DDBJ whole genome shotgun (WGS) entry which is preliminary data.</text>
</comment>
<organism evidence="2 3">
    <name type="scientific">Hyunsoonleella aquatilis</name>
    <dbReference type="NCBI Taxonomy" id="2762758"/>
    <lineage>
        <taxon>Bacteria</taxon>
        <taxon>Pseudomonadati</taxon>
        <taxon>Bacteroidota</taxon>
        <taxon>Flavobacteriia</taxon>
        <taxon>Flavobacteriales</taxon>
        <taxon>Flavobacteriaceae</taxon>
    </lineage>
</organism>
<sequence>MKTLILSTLIIMFTCITSCTKDDDTNPSPNLEIGVSGDGLLPVHTQNIIDESGVPAISGMSIKSGNILESVELGLQKFDGSNPILPNSKWHIGSITKSMTATLTGILIENNYLSWNTKIGDITTEGYLEDYQNVTILELLSMTAGITAEDYPVNPSDSRSVSEIRQEWAITALNLPKSNSGEFVYSNSSYVIVGVMLELIMEDTWENLITIHLFNPLNMNDTGFGAPGNSGNGNQPWGHRHTGNSWTPKNPTDIYSDNPKALGPAGTVHTTLQDMAKYVNLHLGKTNLISNETLDILHSEVNNSGYALGWNVTPHGITHAGSNTNFFAQLYINLDAEFANFSVTNSYDLDAQISVPAVQGLMSVLGQRHENSL</sequence>
<dbReference type="Gene3D" id="3.40.710.10">
    <property type="entry name" value="DD-peptidase/beta-lactamase superfamily"/>
    <property type="match status" value="1"/>
</dbReference>
<evidence type="ECO:0000259" key="1">
    <source>
        <dbReference type="Pfam" id="PF00144"/>
    </source>
</evidence>
<dbReference type="Pfam" id="PF00144">
    <property type="entry name" value="Beta-lactamase"/>
    <property type="match status" value="1"/>
</dbReference>
<dbReference type="InterPro" id="IPR050491">
    <property type="entry name" value="AmpC-like"/>
</dbReference>
<dbReference type="SUPFAM" id="SSF56601">
    <property type="entry name" value="beta-lactamase/transpeptidase-like"/>
    <property type="match status" value="1"/>
</dbReference>
<dbReference type="GO" id="GO:0016787">
    <property type="term" value="F:hydrolase activity"/>
    <property type="evidence" value="ECO:0007669"/>
    <property type="project" value="UniProtKB-KW"/>
</dbReference>
<dbReference type="InterPro" id="IPR001466">
    <property type="entry name" value="Beta-lactam-related"/>
</dbReference>
<name>A0A923HBE7_9FLAO</name>
<evidence type="ECO:0000313" key="2">
    <source>
        <dbReference type="EMBL" id="MBC3758174.1"/>
    </source>
</evidence>
<proteinExistence type="predicted"/>
<protein>
    <submittedName>
        <fullName evidence="2">Serine hydrolase</fullName>
    </submittedName>
</protein>
<dbReference type="InterPro" id="IPR012338">
    <property type="entry name" value="Beta-lactam/transpept-like"/>
</dbReference>
<accession>A0A923HBE7</accession>
<reference evidence="2" key="1">
    <citation type="submission" date="2020-08" db="EMBL/GenBank/DDBJ databases">
        <title>Hyunsoonleella sp. strain SJ7 genome sequencing and assembly.</title>
        <authorList>
            <person name="Kim I."/>
        </authorList>
    </citation>
    <scope>NUCLEOTIDE SEQUENCE</scope>
    <source>
        <strain evidence="2">SJ7</strain>
    </source>
</reference>
<dbReference type="RefSeq" id="WP_186560678.1">
    <property type="nucleotide sequence ID" value="NZ_JACNMF010000002.1"/>
</dbReference>
<gene>
    <name evidence="2" type="ORF">H7U19_07155</name>
</gene>
<feature type="domain" description="Beta-lactamase-related" evidence="1">
    <location>
        <begin position="52"/>
        <end position="346"/>
    </location>
</feature>
<dbReference type="PANTHER" id="PTHR46825:SF15">
    <property type="entry name" value="BETA-LACTAMASE-RELATED DOMAIN-CONTAINING PROTEIN"/>
    <property type="match status" value="1"/>
</dbReference>
<dbReference type="EMBL" id="JACNMF010000002">
    <property type="protein sequence ID" value="MBC3758174.1"/>
    <property type="molecule type" value="Genomic_DNA"/>
</dbReference>